<dbReference type="Gene3D" id="2.40.160.220">
    <property type="match status" value="1"/>
</dbReference>
<organism evidence="1">
    <name type="scientific">Leviviridae sp</name>
    <dbReference type="NCBI Taxonomy" id="2027243"/>
    <lineage>
        <taxon>Viruses</taxon>
        <taxon>Riboviria</taxon>
        <taxon>Orthornavirae</taxon>
        <taxon>Lenarviricota</taxon>
        <taxon>Leviviricetes</taxon>
        <taxon>Norzivirales</taxon>
        <taxon>Fiersviridae</taxon>
    </lineage>
</organism>
<accession>A0A514D1G3</accession>
<name>A0A514D1G3_9VIRU</name>
<gene>
    <name evidence="1" type="ORF">H4Bulk46499_000002</name>
</gene>
<sequence length="117" mass="12624">MALADPQSVTVNSVAQSMPLIKRDGQKAVYQKADGTYTLTVSHQPSGTRTRTLVKIERKAVVTDPLTSVNDYDTLSTQIIFDHPQFGFTATEMAQQAAGLFGLLDSTMIGKLFGGES</sequence>
<protein>
    <submittedName>
        <fullName evidence="1">Uncharacterized protein</fullName>
    </submittedName>
</protein>
<reference evidence="1" key="1">
    <citation type="submission" date="2019-05" db="EMBL/GenBank/DDBJ databases">
        <title>Metatranscriptomic reconstruction reveals RNA viruses with the potential to shape carbon cycling in soil.</title>
        <authorList>
            <person name="Starr E.P."/>
            <person name="Nuccio E."/>
            <person name="Pett-Ridge J."/>
            <person name="Banfield J.F."/>
            <person name="Firestone M.K."/>
        </authorList>
    </citation>
    <scope>NUCLEOTIDE SEQUENCE</scope>
    <source>
        <strain evidence="1">H4_Bulk_46_scaffold_499</strain>
    </source>
</reference>
<proteinExistence type="predicted"/>
<evidence type="ECO:0000313" key="1">
    <source>
        <dbReference type="EMBL" id="QDH87457.1"/>
    </source>
</evidence>
<dbReference type="EMBL" id="MN033387">
    <property type="protein sequence ID" value="QDH87457.1"/>
    <property type="molecule type" value="Genomic_RNA"/>
</dbReference>